<keyword evidence="3 6" id="KW-0479">Metal-binding</keyword>
<dbReference type="PANTHER" id="PTHR24305:SF232">
    <property type="entry name" value="P450, PUTATIVE (EUROFUNG)-RELATED"/>
    <property type="match status" value="1"/>
</dbReference>
<reference evidence="8 9" key="1">
    <citation type="submission" date="2015-01" db="EMBL/GenBank/DDBJ databases">
        <title>The Genome Sequence of Capronia semiimmersa CBS27337.</title>
        <authorList>
            <consortium name="The Broad Institute Genomics Platform"/>
            <person name="Cuomo C."/>
            <person name="de Hoog S."/>
            <person name="Gorbushina A."/>
            <person name="Stielow B."/>
            <person name="Teixiera M."/>
            <person name="Abouelleil A."/>
            <person name="Chapman S.B."/>
            <person name="Priest M."/>
            <person name="Young S.K."/>
            <person name="Wortman J."/>
            <person name="Nusbaum C."/>
            <person name="Birren B."/>
        </authorList>
    </citation>
    <scope>NUCLEOTIDE SEQUENCE [LARGE SCALE GENOMIC DNA]</scope>
    <source>
        <strain evidence="8 9">CBS 27337</strain>
    </source>
</reference>
<evidence type="ECO:0000256" key="4">
    <source>
        <dbReference type="ARBA" id="ARBA00023002"/>
    </source>
</evidence>
<organism evidence="8 9">
    <name type="scientific">Phialophora macrospora</name>
    <dbReference type="NCBI Taxonomy" id="1851006"/>
    <lineage>
        <taxon>Eukaryota</taxon>
        <taxon>Fungi</taxon>
        <taxon>Dikarya</taxon>
        <taxon>Ascomycota</taxon>
        <taxon>Pezizomycotina</taxon>
        <taxon>Eurotiomycetes</taxon>
        <taxon>Chaetothyriomycetidae</taxon>
        <taxon>Chaetothyriales</taxon>
        <taxon>Herpotrichiellaceae</taxon>
        <taxon>Phialophora</taxon>
    </lineage>
</organism>
<proteinExistence type="inferred from homology"/>
<dbReference type="InterPro" id="IPR001128">
    <property type="entry name" value="Cyt_P450"/>
</dbReference>
<dbReference type="Proteomes" id="UP000054266">
    <property type="component" value="Unassembled WGS sequence"/>
</dbReference>
<evidence type="ECO:0000256" key="5">
    <source>
        <dbReference type="ARBA" id="ARBA00023004"/>
    </source>
</evidence>
<accession>A0A0D2FIZ2</accession>
<evidence type="ECO:0000256" key="2">
    <source>
        <dbReference type="ARBA" id="ARBA00010617"/>
    </source>
</evidence>
<comment type="similarity">
    <text evidence="2 7">Belongs to the cytochrome P450 family.</text>
</comment>
<evidence type="ECO:0000256" key="3">
    <source>
        <dbReference type="ARBA" id="ARBA00022723"/>
    </source>
</evidence>
<dbReference type="GO" id="GO:0004497">
    <property type="term" value="F:monooxygenase activity"/>
    <property type="evidence" value="ECO:0007669"/>
    <property type="project" value="UniProtKB-KW"/>
</dbReference>
<comment type="cofactor">
    <cofactor evidence="1 6">
        <name>heme</name>
        <dbReference type="ChEBI" id="CHEBI:30413"/>
    </cofactor>
</comment>
<dbReference type="PANTHER" id="PTHR24305">
    <property type="entry name" value="CYTOCHROME P450"/>
    <property type="match status" value="1"/>
</dbReference>
<dbReference type="PRINTS" id="PR00385">
    <property type="entry name" value="P450"/>
</dbReference>
<evidence type="ECO:0000313" key="8">
    <source>
        <dbReference type="EMBL" id="KIW66750.1"/>
    </source>
</evidence>
<keyword evidence="6 7" id="KW-0349">Heme</keyword>
<dbReference type="PRINTS" id="PR00463">
    <property type="entry name" value="EP450I"/>
</dbReference>
<dbReference type="AlphaFoldDB" id="A0A0D2FIZ2"/>
<keyword evidence="9" id="KW-1185">Reference proteome</keyword>
<sequence length="658" mass="75606">MESKSDFNGYFQSAPKSGNFDDCTPDRGCVSFSWVPNAKSTPDFLRHLHLHSEAIKFGEKWSTNAFMMKRVSKAEPPAPLDLGFIAMFGICFCCRSLAKKTAIPQQDSCRLRKQNSMALLEQLQSVAQRHAALFLLGFVIARLLINKYGSGLDSIAGPFIAGFTNLWRVSNTSFSNPTEDLVRLHRKFNSHFVRLGPHVVSVSDPNLIPIIYGINTGFRKTEFYSIIDLWYKGKFTHSLFECRDEDYHARIRRPIANAYSMTAVMEFEPAVDSTVELLMSKLDQFAASRESFPLEKWLQYYTFDVLGEILFSRKLGFLESGTDIEAVMSGIRHFTKYWQVIGQIPFLDQFLLHNPLMKRYGPDVPMLRFTVNRMKERTSWKADGHATRRDFLERCLEAQVKYPDVVNDRMIVLYNFNNIGGGSDTTAIALTSLMYHILKNPTSLQKVVEEVDHADNEGRLSSSITWQEAGKLPYFQACVKEALRIHPPIGMILERYVPKGGISMGGRYFPEGTIVGINPWLTARNKEIYGFDPDTFRPERWLDVSKDRLTAMERANFAVRRSFPLYNARHRKQDYQAKSLVLSKFGHGARECIGRSIAMLEMTKLVPQLLRHYRFSFARPDLEWTVKGGWMMWQDDIEVFIERRTKTSTPEITPRNQE</sequence>
<gene>
    <name evidence="8" type="ORF">PV04_06049</name>
</gene>
<keyword evidence="7" id="KW-0503">Monooxygenase</keyword>
<dbReference type="HOGENOM" id="CLU_001570_14_0_1"/>
<dbReference type="CDD" id="cd11060">
    <property type="entry name" value="CYP57A1-like"/>
    <property type="match status" value="1"/>
</dbReference>
<dbReference type="InterPro" id="IPR036396">
    <property type="entry name" value="Cyt_P450_sf"/>
</dbReference>
<dbReference type="InterPro" id="IPR050121">
    <property type="entry name" value="Cytochrome_P450_monoxygenase"/>
</dbReference>
<dbReference type="Gene3D" id="1.10.630.10">
    <property type="entry name" value="Cytochrome P450"/>
    <property type="match status" value="1"/>
</dbReference>
<dbReference type="GO" id="GO:0005506">
    <property type="term" value="F:iron ion binding"/>
    <property type="evidence" value="ECO:0007669"/>
    <property type="project" value="InterPro"/>
</dbReference>
<protein>
    <submittedName>
        <fullName evidence="8">Uncharacterized protein</fullName>
    </submittedName>
</protein>
<dbReference type="Pfam" id="PF00067">
    <property type="entry name" value="p450"/>
    <property type="match status" value="1"/>
</dbReference>
<dbReference type="InterPro" id="IPR017972">
    <property type="entry name" value="Cyt_P450_CS"/>
</dbReference>
<feature type="binding site" description="axial binding residue" evidence="6">
    <location>
        <position position="592"/>
    </location>
    <ligand>
        <name>heme</name>
        <dbReference type="ChEBI" id="CHEBI:30413"/>
    </ligand>
    <ligandPart>
        <name>Fe</name>
        <dbReference type="ChEBI" id="CHEBI:18248"/>
    </ligandPart>
</feature>
<keyword evidence="5 6" id="KW-0408">Iron</keyword>
<dbReference type="InterPro" id="IPR002401">
    <property type="entry name" value="Cyt_P450_E_grp-I"/>
</dbReference>
<keyword evidence="4 7" id="KW-0560">Oxidoreductase</keyword>
<dbReference type="EMBL" id="KN846959">
    <property type="protein sequence ID" value="KIW66750.1"/>
    <property type="molecule type" value="Genomic_DNA"/>
</dbReference>
<evidence type="ECO:0000313" key="9">
    <source>
        <dbReference type="Proteomes" id="UP000054266"/>
    </source>
</evidence>
<evidence type="ECO:0000256" key="6">
    <source>
        <dbReference type="PIRSR" id="PIRSR602401-1"/>
    </source>
</evidence>
<dbReference type="SUPFAM" id="SSF48264">
    <property type="entry name" value="Cytochrome P450"/>
    <property type="match status" value="1"/>
</dbReference>
<dbReference type="PROSITE" id="PS00086">
    <property type="entry name" value="CYTOCHROME_P450"/>
    <property type="match status" value="1"/>
</dbReference>
<evidence type="ECO:0000256" key="7">
    <source>
        <dbReference type="RuleBase" id="RU000461"/>
    </source>
</evidence>
<name>A0A0D2FIZ2_9EURO</name>
<evidence type="ECO:0000256" key="1">
    <source>
        <dbReference type="ARBA" id="ARBA00001971"/>
    </source>
</evidence>
<dbReference type="GO" id="GO:0020037">
    <property type="term" value="F:heme binding"/>
    <property type="evidence" value="ECO:0007669"/>
    <property type="project" value="InterPro"/>
</dbReference>
<dbReference type="STRING" id="5601.A0A0D2FIZ2"/>
<dbReference type="GO" id="GO:0016705">
    <property type="term" value="F:oxidoreductase activity, acting on paired donors, with incorporation or reduction of molecular oxygen"/>
    <property type="evidence" value="ECO:0007669"/>
    <property type="project" value="InterPro"/>
</dbReference>